<dbReference type="AlphaFoldDB" id="A0A7J4XKB9"/>
<keyword evidence="1" id="KW-0472">Membrane</keyword>
<accession>A0A7J4XKB9</accession>
<proteinExistence type="predicted"/>
<evidence type="ECO:0000256" key="1">
    <source>
        <dbReference type="SAM" id="Phobius"/>
    </source>
</evidence>
<dbReference type="EMBL" id="VWMK01000006">
    <property type="protein sequence ID" value="KAA3766771.1"/>
    <property type="molecule type" value="Genomic_DNA"/>
</dbReference>
<evidence type="ECO:0000313" key="3">
    <source>
        <dbReference type="Proteomes" id="UP000422221"/>
    </source>
</evidence>
<feature type="transmembrane region" description="Helical" evidence="1">
    <location>
        <begin position="121"/>
        <end position="141"/>
    </location>
</feature>
<keyword evidence="1" id="KW-0812">Transmembrane</keyword>
<evidence type="ECO:0000313" key="2">
    <source>
        <dbReference type="EMBL" id="KAA3766771.1"/>
    </source>
</evidence>
<keyword evidence="1" id="KW-1133">Transmembrane helix</keyword>
<dbReference type="Proteomes" id="UP000422221">
    <property type="component" value="Unassembled WGS sequence"/>
</dbReference>
<feature type="transmembrane region" description="Helical" evidence="1">
    <location>
        <begin position="79"/>
        <end position="101"/>
    </location>
</feature>
<reference evidence="2 3" key="1">
    <citation type="journal article" date="2019" name="Nat. Med.">
        <title>A library of human gut bacterial isolates paired with longitudinal multiomics data enables mechanistic microbiome research.</title>
        <authorList>
            <person name="Poyet M."/>
            <person name="Groussin M."/>
            <person name="Gibbons S.M."/>
            <person name="Avila-Pacheco J."/>
            <person name="Jiang X."/>
            <person name="Kearney S.M."/>
            <person name="Perrotta A.R."/>
            <person name="Berdy B."/>
            <person name="Zhao S."/>
            <person name="Lieberman T.D."/>
            <person name="Swanson P.K."/>
            <person name="Smith M."/>
            <person name="Roesemann S."/>
            <person name="Alexander J.E."/>
            <person name="Rich S.A."/>
            <person name="Livny J."/>
            <person name="Vlamakis H."/>
            <person name="Clish C."/>
            <person name="Bullock K."/>
            <person name="Deik A."/>
            <person name="Scott J."/>
            <person name="Pierce K.A."/>
            <person name="Xavier R.J."/>
            <person name="Alm E.J."/>
        </authorList>
    </citation>
    <scope>NUCLEOTIDE SEQUENCE [LARGE SCALE GENOMIC DNA]</scope>
    <source>
        <strain evidence="2 3">BIOML-A10</strain>
    </source>
</reference>
<organism evidence="2 3">
    <name type="scientific">Bacteroides salyersiae</name>
    <dbReference type="NCBI Taxonomy" id="291644"/>
    <lineage>
        <taxon>Bacteria</taxon>
        <taxon>Pseudomonadati</taxon>
        <taxon>Bacteroidota</taxon>
        <taxon>Bacteroidia</taxon>
        <taxon>Bacteroidales</taxon>
        <taxon>Bacteroidaceae</taxon>
        <taxon>Bacteroides</taxon>
    </lineage>
</organism>
<comment type="caution">
    <text evidence="2">The sequence shown here is derived from an EMBL/GenBank/DDBJ whole genome shotgun (WGS) entry which is preliminary data.</text>
</comment>
<protein>
    <submittedName>
        <fullName evidence="2">Uncharacterized protein</fullName>
    </submittedName>
</protein>
<name>A0A7J4XKB9_9BACE</name>
<sequence>MPSKKKTLNYFERQQKKLHPKKYRFYFFDYMYYCGEKWGEKSFRISGMIVFFSYWSFCFVLPLSLYLSSISVLSHTDGWHIVGVMAFGIIPPVLFCILRYWSGRRSALMRHYRQSIWHKGIPVWLICSAWFPLLIVEFWVIKEMGWI</sequence>
<dbReference type="RefSeq" id="WP_005931938.1">
    <property type="nucleotide sequence ID" value="NZ_CABKSE010000002.1"/>
</dbReference>
<gene>
    <name evidence="2" type="ORF">F3F73_07805</name>
</gene>
<feature type="transmembrane region" description="Helical" evidence="1">
    <location>
        <begin position="45"/>
        <end position="67"/>
    </location>
</feature>